<evidence type="ECO:0000313" key="2">
    <source>
        <dbReference type="EMBL" id="OUR95469.1"/>
    </source>
</evidence>
<evidence type="ECO:0000313" key="3">
    <source>
        <dbReference type="Proteomes" id="UP000196531"/>
    </source>
</evidence>
<dbReference type="InterPro" id="IPR042186">
    <property type="entry name" value="FimD_plug_dom"/>
</dbReference>
<keyword evidence="1" id="KW-0732">Signal</keyword>
<feature type="chain" id="PRO_5012102138" evidence="1">
    <location>
        <begin position="21"/>
        <end position="796"/>
    </location>
</feature>
<dbReference type="InterPro" id="IPR000015">
    <property type="entry name" value="Fimb_usher"/>
</dbReference>
<organism evidence="2 3">
    <name type="scientific">Halobacteriovorax marinus</name>
    <dbReference type="NCBI Taxonomy" id="97084"/>
    <lineage>
        <taxon>Bacteria</taxon>
        <taxon>Pseudomonadati</taxon>
        <taxon>Bdellovibrionota</taxon>
        <taxon>Bacteriovoracia</taxon>
        <taxon>Bacteriovoracales</taxon>
        <taxon>Halobacteriovoraceae</taxon>
        <taxon>Halobacteriovorax</taxon>
    </lineage>
</organism>
<dbReference type="EMBL" id="MAAO01000008">
    <property type="protein sequence ID" value="OUR95469.1"/>
    <property type="molecule type" value="Genomic_DNA"/>
</dbReference>
<dbReference type="PANTHER" id="PTHR30451">
    <property type="entry name" value="OUTER MEMBRANE USHER PROTEIN"/>
    <property type="match status" value="1"/>
</dbReference>
<dbReference type="PANTHER" id="PTHR30451:SF5">
    <property type="entry name" value="SLR0019 PROTEIN"/>
    <property type="match status" value="1"/>
</dbReference>
<dbReference type="GO" id="GO:0009279">
    <property type="term" value="C:cell outer membrane"/>
    <property type="evidence" value="ECO:0007669"/>
    <property type="project" value="TreeGrafter"/>
</dbReference>
<protein>
    <submittedName>
        <fullName evidence="2">Uncharacterized protein</fullName>
    </submittedName>
</protein>
<proteinExistence type="predicted"/>
<dbReference type="Gene3D" id="2.60.40.2610">
    <property type="entry name" value="Outer membrane usher protein FimD, plug domain"/>
    <property type="match status" value="1"/>
</dbReference>
<feature type="signal peptide" evidence="1">
    <location>
        <begin position="1"/>
        <end position="20"/>
    </location>
</feature>
<comment type="caution">
    <text evidence="2">The sequence shown here is derived from an EMBL/GenBank/DDBJ whole genome shotgun (WGS) entry which is preliminary data.</text>
</comment>
<dbReference type="AlphaFoldDB" id="A0A1Y5F9X0"/>
<name>A0A1Y5F9X0_9BACT</name>
<dbReference type="GO" id="GO:0009297">
    <property type="term" value="P:pilus assembly"/>
    <property type="evidence" value="ECO:0007669"/>
    <property type="project" value="InterPro"/>
</dbReference>
<accession>A0A1Y5F9X0</accession>
<gene>
    <name evidence="2" type="ORF">A9Q84_16685</name>
</gene>
<evidence type="ECO:0000256" key="1">
    <source>
        <dbReference type="SAM" id="SignalP"/>
    </source>
</evidence>
<dbReference type="GO" id="GO:0015473">
    <property type="term" value="F:fimbrial usher porin activity"/>
    <property type="evidence" value="ECO:0007669"/>
    <property type="project" value="InterPro"/>
</dbReference>
<dbReference type="Proteomes" id="UP000196531">
    <property type="component" value="Unassembled WGS sequence"/>
</dbReference>
<sequence>MLSKVLILLVSIACFSNTFGQSESELFKQVFKSKERWVPVNIVFQNKDLGEIPVKFDGNTPRGLLKVKSTLKKVVVSSLKLTDTEMSLSELKSLGITFSLNEEKFYFNLDILPSLIALSVTDFALDFKPKWVDEYSTSSEYSFFSNFFYYRPYHHKSNLKTSSELDIEPNLQVKGFLLEGSHTYTEDQLNRNFTRIVYDRTNNAARSILGDNSGPTTEFLSPVEFLGFSYGKDFSLRPYDVTVPRGKAEFELDSRSTVRVYVNGSLLQILRLDPGVHKLEELPLIQGLNEIKLVIESELGRIDEIIIPSAFSQDLLKVGLSDYYYGVGKKSESTKRDRDYQDDNIFTAFHRYGFTDVFTLGGFFQGDNVSQLLGSDQILSTSLGQIKTQVAATTYSSQRGLSLKGEYFFIDQRAKGEGAVGHLLGLSYFSNKFKRVGESNPFGYARRQLNYSFNQNLYGASIRLGGEYSWNQSVMDTWGLVGSVGKTFNRRFNINVITNYKQLQNDSSSFDVSLFFNWFLPEAGHNLYGNYNSSGNNSQVTLQKIQTSASDDFSYQATARNDELGQSVEFDTNFNHQRIEVGLRHTQSNQYHEGWSSYDGRIKLASAVGIVGGQFAIGRPITNGFALIHRDELTSDQDIKINKSGDDYAYKSDFMDNMMISKLQAYRFFQMNIDSTQLDDGISLEREEFSLLPSYKAGVYVPLVAKGSLSVFAKLLLPSGKPAKLATLDILNSEGKIINGTFTNRKGRILVEGLEASRYEIRISFRGEQFNAKIDLPKDKIGLLDLGIIKLKKVIK</sequence>
<reference evidence="3" key="1">
    <citation type="journal article" date="2017" name="Proc. Natl. Acad. Sci. U.S.A.">
        <title>Simulation of Deepwater Horizon oil plume reveals substrate specialization within a complex community of hydrocarbon-degraders.</title>
        <authorList>
            <person name="Hu P."/>
            <person name="Dubinsky E.A."/>
            <person name="Probst A.J."/>
            <person name="Wang J."/>
            <person name="Sieber C.M.K."/>
            <person name="Tom L.M."/>
            <person name="Gardinali P."/>
            <person name="Banfield J.F."/>
            <person name="Atlas R.M."/>
            <person name="Andersen G.L."/>
        </authorList>
    </citation>
    <scope>NUCLEOTIDE SEQUENCE [LARGE SCALE GENOMIC DNA]</scope>
</reference>